<evidence type="ECO:0000256" key="1">
    <source>
        <dbReference type="ARBA" id="ARBA00038215"/>
    </source>
</evidence>
<dbReference type="AlphaFoldDB" id="A0A9P3URA8"/>
<reference evidence="3" key="1">
    <citation type="submission" date="2022-07" db="EMBL/GenBank/DDBJ databases">
        <title>The genome of Lyophyllum shimeji provides insight into the initial evolution of ectomycorrhizal fungal genome.</title>
        <authorList>
            <person name="Kobayashi Y."/>
            <person name="Shibata T."/>
            <person name="Hirakawa H."/>
            <person name="Shigenobu S."/>
            <person name="Nishiyama T."/>
            <person name="Yamada A."/>
            <person name="Hasebe M."/>
            <person name="Kawaguchi M."/>
        </authorList>
    </citation>
    <scope>NUCLEOTIDE SEQUENCE</scope>
    <source>
        <strain evidence="3">AT787</strain>
    </source>
</reference>
<dbReference type="PANTHER" id="PTHR46825">
    <property type="entry name" value="D-ALANYL-D-ALANINE-CARBOXYPEPTIDASE/ENDOPEPTIDASE AMPH"/>
    <property type="match status" value="1"/>
</dbReference>
<dbReference type="InterPro" id="IPR001466">
    <property type="entry name" value="Beta-lactam-related"/>
</dbReference>
<dbReference type="InterPro" id="IPR050491">
    <property type="entry name" value="AmpC-like"/>
</dbReference>
<dbReference type="PANTHER" id="PTHR46825:SF15">
    <property type="entry name" value="BETA-LACTAMASE-RELATED DOMAIN-CONTAINING PROTEIN"/>
    <property type="match status" value="1"/>
</dbReference>
<comment type="caution">
    <text evidence="3">The sequence shown here is derived from an EMBL/GenBank/DDBJ whole genome shotgun (WGS) entry which is preliminary data.</text>
</comment>
<sequence>MSPGDDEHQNTIHFILSPRRGLGIAVVRGDGQGNWSVETKGYGIATANGSRVTENTLFPIGSNSKPLDFDLMSHRTGLPRHDRSYKWSDDTLTVIRKLKTQRPSAEFREVFQYNNLMYMVLSYLPTRLLPSKVPFARYVKQHIFDPLGLSSTTYSYDVAQLGHLANGMTRQGINYSANPFGGTPRALPFWSTTSGEDGNILSAPGGVISNAVDMATWLQTLLLNGIKPGTEDVIISRDILEKVSGGITVADPEAAFPELSPTVYGGGQARSSYRGHEIVEHDGGVPGFSSLVTRLPFDNLGLAILCNDNEYGGAIMSIIRYRLIDEALGLDKIDWEGRFKPFVTTLPPLATPPPINASLPSVSFPNLAGTYDDGGYGKFELCYVSPNKYPTQSRKCQDLSANLSTILPGAAVPGIPTFIAEWDSPWTSHTRLLHFDGNIFNVSLLSSFPTGNVSAPFWTYNGDTAFDAGTLAETVADGGHIGLALTGIWGAGAGVPRPQGNAPRERAEVFFDKL</sequence>
<accession>A0A9P3URA8</accession>
<dbReference type="Proteomes" id="UP001063166">
    <property type="component" value="Unassembled WGS sequence"/>
</dbReference>
<dbReference type="EMBL" id="BRPK01000007">
    <property type="protein sequence ID" value="GLB40046.1"/>
    <property type="molecule type" value="Genomic_DNA"/>
</dbReference>
<gene>
    <name evidence="3" type="ORF">LshimejAT787_0705560</name>
</gene>
<keyword evidence="4" id="KW-1185">Reference proteome</keyword>
<dbReference type="Gene3D" id="3.40.710.10">
    <property type="entry name" value="DD-peptidase/beta-lactamase superfamily"/>
    <property type="match status" value="2"/>
</dbReference>
<feature type="domain" description="Beta-lactamase-related" evidence="2">
    <location>
        <begin position="70"/>
        <end position="311"/>
    </location>
</feature>
<dbReference type="SUPFAM" id="SSF56601">
    <property type="entry name" value="beta-lactamase/transpeptidase-like"/>
    <property type="match status" value="1"/>
</dbReference>
<evidence type="ECO:0000313" key="3">
    <source>
        <dbReference type="EMBL" id="GLB40046.1"/>
    </source>
</evidence>
<dbReference type="InterPro" id="IPR012338">
    <property type="entry name" value="Beta-lactam/transpept-like"/>
</dbReference>
<name>A0A9P3URA8_LYOSH</name>
<organism evidence="3 4">
    <name type="scientific">Lyophyllum shimeji</name>
    <name type="common">Hon-shimeji</name>
    <name type="synonym">Tricholoma shimeji</name>
    <dbReference type="NCBI Taxonomy" id="47721"/>
    <lineage>
        <taxon>Eukaryota</taxon>
        <taxon>Fungi</taxon>
        <taxon>Dikarya</taxon>
        <taxon>Basidiomycota</taxon>
        <taxon>Agaricomycotina</taxon>
        <taxon>Agaricomycetes</taxon>
        <taxon>Agaricomycetidae</taxon>
        <taxon>Agaricales</taxon>
        <taxon>Tricholomatineae</taxon>
        <taxon>Lyophyllaceae</taxon>
        <taxon>Lyophyllum</taxon>
    </lineage>
</organism>
<dbReference type="Pfam" id="PF00144">
    <property type="entry name" value="Beta-lactamase"/>
    <property type="match status" value="1"/>
</dbReference>
<evidence type="ECO:0000259" key="2">
    <source>
        <dbReference type="Pfam" id="PF00144"/>
    </source>
</evidence>
<protein>
    <submittedName>
        <fullName evidence="3">Beta-lactamase</fullName>
    </submittedName>
</protein>
<proteinExistence type="inferred from homology"/>
<comment type="similarity">
    <text evidence="1">Belongs to the peptidase S12 family.</text>
</comment>
<evidence type="ECO:0000313" key="4">
    <source>
        <dbReference type="Proteomes" id="UP001063166"/>
    </source>
</evidence>
<dbReference type="OrthoDB" id="5946976at2759"/>